<reference evidence="4" key="1">
    <citation type="submission" date="2021-04" db="EMBL/GenBank/DDBJ databases">
        <title>Phylogenetic analysis of Acidobacteriaceae.</title>
        <authorList>
            <person name="Qiu L."/>
            <person name="Zhang Q."/>
        </authorList>
    </citation>
    <scope>NUCLEOTIDE SEQUENCE</scope>
    <source>
        <strain evidence="4">DSM 25168</strain>
    </source>
</reference>
<dbReference type="PROSITE" id="PS51257">
    <property type="entry name" value="PROKAR_LIPOPROTEIN"/>
    <property type="match status" value="1"/>
</dbReference>
<sequence>MANRRLRHLMLIGVIAVATAGCHKQVNDAEIAKDINDKVAADPQANQSQVVVASNEGNVSLQGKARTQDAKARAEQIANQEPGVKSVDDQIAVDPNFDGSANSTPSAGMASSAPAHAAAPAPQAAASAPPPPPPAPIIVPSGTMLTIRLGQTIESKTATAGSVFSGSMANPVTVHGVVAIPDGSPVSGVVSDAKKAGKFKGAATLSLTLTSVTIKGHPYNIEAESVSQTTTGKGKRTAGVIAGGTGVGAAIGGLAGGGKGAAIGALVGAGAGTVGAATTGNNRDITYAVESALSFRLAQPLTLKPE</sequence>
<feature type="domain" description="BON" evidence="3">
    <location>
        <begin position="27"/>
        <end position="95"/>
    </location>
</feature>
<name>A0A9J7BXU6_9BACT</name>
<feature type="signal peptide" evidence="2">
    <location>
        <begin position="1"/>
        <end position="20"/>
    </location>
</feature>
<feature type="region of interest" description="Disordered" evidence="1">
    <location>
        <begin position="77"/>
        <end position="139"/>
    </location>
</feature>
<evidence type="ECO:0000313" key="5">
    <source>
        <dbReference type="Proteomes" id="UP001059380"/>
    </source>
</evidence>
<protein>
    <submittedName>
        <fullName evidence="4">BON domain-containing protein</fullName>
    </submittedName>
</protein>
<evidence type="ECO:0000256" key="2">
    <source>
        <dbReference type="SAM" id="SignalP"/>
    </source>
</evidence>
<keyword evidence="2" id="KW-0732">Signal</keyword>
<feature type="chain" id="PRO_5039891829" evidence="2">
    <location>
        <begin position="21"/>
        <end position="306"/>
    </location>
</feature>
<organism evidence="4 5">
    <name type="scientific">Occallatibacter riparius</name>
    <dbReference type="NCBI Taxonomy" id="1002689"/>
    <lineage>
        <taxon>Bacteria</taxon>
        <taxon>Pseudomonadati</taxon>
        <taxon>Acidobacteriota</taxon>
        <taxon>Terriglobia</taxon>
        <taxon>Terriglobales</taxon>
        <taxon>Acidobacteriaceae</taxon>
        <taxon>Occallatibacter</taxon>
    </lineage>
</organism>
<evidence type="ECO:0000256" key="1">
    <source>
        <dbReference type="SAM" id="MobiDB-lite"/>
    </source>
</evidence>
<keyword evidence="5" id="KW-1185">Reference proteome</keyword>
<dbReference type="Gene3D" id="3.30.1340.30">
    <property type="match status" value="1"/>
</dbReference>
<dbReference type="RefSeq" id="WP_260795728.1">
    <property type="nucleotide sequence ID" value="NZ_CP093313.1"/>
</dbReference>
<dbReference type="AlphaFoldDB" id="A0A9J7BXU6"/>
<dbReference type="EMBL" id="CP093313">
    <property type="protein sequence ID" value="UWZ86085.1"/>
    <property type="molecule type" value="Genomic_DNA"/>
</dbReference>
<dbReference type="Proteomes" id="UP001059380">
    <property type="component" value="Chromosome"/>
</dbReference>
<dbReference type="PROSITE" id="PS50914">
    <property type="entry name" value="BON"/>
    <property type="match status" value="1"/>
</dbReference>
<dbReference type="InterPro" id="IPR007055">
    <property type="entry name" value="BON_dom"/>
</dbReference>
<proteinExistence type="predicted"/>
<evidence type="ECO:0000259" key="3">
    <source>
        <dbReference type="PROSITE" id="PS50914"/>
    </source>
</evidence>
<gene>
    <name evidence="4" type="ORF">MOP44_09085</name>
</gene>
<evidence type="ECO:0000313" key="4">
    <source>
        <dbReference type="EMBL" id="UWZ86085.1"/>
    </source>
</evidence>
<feature type="compositionally biased region" description="Low complexity" evidence="1">
    <location>
        <begin position="105"/>
        <end position="127"/>
    </location>
</feature>
<accession>A0A9J7BXU6</accession>
<feature type="compositionally biased region" description="Pro residues" evidence="1">
    <location>
        <begin position="128"/>
        <end position="137"/>
    </location>
</feature>
<dbReference type="KEGG" id="orp:MOP44_09085"/>
<dbReference type="Pfam" id="PF04972">
    <property type="entry name" value="BON"/>
    <property type="match status" value="1"/>
</dbReference>